<dbReference type="OMA" id="DSQIRCF"/>
<protein>
    <recommendedName>
        <fullName evidence="6">PFU domain-containing protein</fullName>
    </recommendedName>
</protein>
<accession>A0A194S6D4</accession>
<dbReference type="AlphaFoldDB" id="A0A194S6D4"/>
<evidence type="ECO:0000259" key="6">
    <source>
        <dbReference type="PROSITE" id="PS51394"/>
    </source>
</evidence>
<dbReference type="GO" id="GO:0010992">
    <property type="term" value="P:ubiquitin recycling"/>
    <property type="evidence" value="ECO:0007669"/>
    <property type="project" value="TreeGrafter"/>
</dbReference>
<feature type="compositionally biased region" description="Polar residues" evidence="5">
    <location>
        <begin position="38"/>
        <end position="47"/>
    </location>
</feature>
<evidence type="ECO:0000313" key="8">
    <source>
        <dbReference type="Proteomes" id="UP000053890"/>
    </source>
</evidence>
<dbReference type="InterPro" id="IPR038122">
    <property type="entry name" value="PFU_sf"/>
</dbReference>
<dbReference type="InterPro" id="IPR015943">
    <property type="entry name" value="WD40/YVTN_repeat-like_dom_sf"/>
</dbReference>
<dbReference type="Pfam" id="PF09070">
    <property type="entry name" value="PFU"/>
    <property type="match status" value="1"/>
</dbReference>
<dbReference type="GO" id="GO:0043130">
    <property type="term" value="F:ubiquitin binding"/>
    <property type="evidence" value="ECO:0007669"/>
    <property type="project" value="TreeGrafter"/>
</dbReference>
<dbReference type="STRING" id="578459.A0A194S6D4"/>
<feature type="repeat" description="WD" evidence="4">
    <location>
        <begin position="130"/>
        <end position="161"/>
    </location>
</feature>
<evidence type="ECO:0000256" key="2">
    <source>
        <dbReference type="ARBA" id="ARBA00022574"/>
    </source>
</evidence>
<feature type="region of interest" description="Disordered" evidence="5">
    <location>
        <begin position="35"/>
        <end position="71"/>
    </location>
</feature>
<feature type="repeat" description="WD" evidence="4">
    <location>
        <begin position="27"/>
        <end position="59"/>
    </location>
</feature>
<dbReference type="GO" id="GO:0005634">
    <property type="term" value="C:nucleus"/>
    <property type="evidence" value="ECO:0007669"/>
    <property type="project" value="TreeGrafter"/>
</dbReference>
<dbReference type="CDD" id="cd00200">
    <property type="entry name" value="WD40"/>
    <property type="match status" value="1"/>
</dbReference>
<evidence type="ECO:0000313" key="7">
    <source>
        <dbReference type="EMBL" id="KPV76055.1"/>
    </source>
</evidence>
<organism evidence="7 8">
    <name type="scientific">Rhodotorula graminis (strain WP1)</name>
    <dbReference type="NCBI Taxonomy" id="578459"/>
    <lineage>
        <taxon>Eukaryota</taxon>
        <taxon>Fungi</taxon>
        <taxon>Dikarya</taxon>
        <taxon>Basidiomycota</taxon>
        <taxon>Pucciniomycotina</taxon>
        <taxon>Microbotryomycetes</taxon>
        <taxon>Sporidiobolales</taxon>
        <taxon>Sporidiobolaceae</taxon>
        <taxon>Rhodotorula</taxon>
    </lineage>
</organism>
<gene>
    <name evidence="7" type="ORF">RHOBADRAFT_53053</name>
</gene>
<dbReference type="EMBL" id="KQ474077">
    <property type="protein sequence ID" value="KPV76055.1"/>
    <property type="molecule type" value="Genomic_DNA"/>
</dbReference>
<dbReference type="RefSeq" id="XP_018272104.1">
    <property type="nucleotide sequence ID" value="XM_018416642.1"/>
</dbReference>
<feature type="repeat" description="WD" evidence="4">
    <location>
        <begin position="267"/>
        <end position="310"/>
    </location>
</feature>
<dbReference type="Gene3D" id="2.130.10.10">
    <property type="entry name" value="YVTN repeat-like/Quinoprotein amine dehydrogenase"/>
    <property type="match status" value="1"/>
</dbReference>
<evidence type="ECO:0000256" key="4">
    <source>
        <dbReference type="PROSITE-ProRule" id="PRU00221"/>
    </source>
</evidence>
<dbReference type="InterPro" id="IPR036322">
    <property type="entry name" value="WD40_repeat_dom_sf"/>
</dbReference>
<proteinExistence type="predicted"/>
<dbReference type="PROSITE" id="PS51394">
    <property type="entry name" value="PFU"/>
    <property type="match status" value="1"/>
</dbReference>
<sequence length="501" mass="54314">MTQRPRAHPSPSGEPSRPPPYRLAAFLRGHSNDVRAVASSTSPSRLFTASRDGTARAWSRERGDGDKGGSWAEERVWRDGHEGYINAVSSVPADPSEPDQHGFLATAGTDSLIQLFSLAPDAPPTPTHTLLGHAHNVCALHCSTDGRTIASASWDGTARVWVRRERDGEGDEAWTCARVLVEHEAAVWDVMVLEGEQDAILTASADSRIRLFSGPDVRFVFKGHQGPVRALAKLLPGDPTSTLFASASNDGTIRVWDYRNGNALTVLGTHDSFIYSLATIPSSAGGGLASSGEDGIISVWNEEDGERDQEVLVPALSVWSLATLPNGDLACGCSDNMVWLFTRDPARAADEATQGEYDMRLAERRATRAPQQERPVVHEPAVLDEPGSSEGEVKLVKRDEIVVAHQWDGSKWGELGEVVQQAEAAGEDAAPAPPPPTKMQHEGKEYDYVFRIDVKDDEPPLELPYNLDDDPHATAAAFIARHALPDSYLEQIVDFIRASTA</sequence>
<dbReference type="Gene3D" id="3.10.20.870">
    <property type="entry name" value="PFU (PLAA family ubiquitin binding), C-terminal domain"/>
    <property type="match status" value="1"/>
</dbReference>
<dbReference type="PANTHER" id="PTHR19849:SF0">
    <property type="entry name" value="PHOSPHOLIPASE A-2-ACTIVATING PROTEIN"/>
    <property type="match status" value="1"/>
</dbReference>
<feature type="domain" description="PFU" evidence="6">
    <location>
        <begin position="404"/>
        <end position="501"/>
    </location>
</feature>
<dbReference type="OrthoDB" id="10265988at2759"/>
<evidence type="ECO:0000256" key="1">
    <source>
        <dbReference type="ARBA" id="ARBA00022490"/>
    </source>
</evidence>
<keyword evidence="2 4" id="KW-0853">WD repeat</keyword>
<dbReference type="InterPro" id="IPR015155">
    <property type="entry name" value="PFU"/>
</dbReference>
<dbReference type="InterPro" id="IPR001680">
    <property type="entry name" value="WD40_rpt"/>
</dbReference>
<dbReference type="PROSITE" id="PS50082">
    <property type="entry name" value="WD_REPEATS_2"/>
    <property type="match status" value="4"/>
</dbReference>
<dbReference type="SMART" id="SM00320">
    <property type="entry name" value="WD40"/>
    <property type="match status" value="7"/>
</dbReference>
<dbReference type="SUPFAM" id="SSF50978">
    <property type="entry name" value="WD40 repeat-like"/>
    <property type="match status" value="1"/>
</dbReference>
<feature type="repeat" description="WD" evidence="4">
    <location>
        <begin position="238"/>
        <end position="266"/>
    </location>
</feature>
<dbReference type="GO" id="GO:0043161">
    <property type="term" value="P:proteasome-mediated ubiquitin-dependent protein catabolic process"/>
    <property type="evidence" value="ECO:0007669"/>
    <property type="project" value="TreeGrafter"/>
</dbReference>
<name>A0A194S6D4_RHOGW</name>
<dbReference type="PANTHER" id="PTHR19849">
    <property type="entry name" value="PHOSPHOLIPASE A-2-ACTIVATING PROTEIN"/>
    <property type="match status" value="1"/>
</dbReference>
<feature type="region of interest" description="Disordered" evidence="5">
    <location>
        <begin position="1"/>
        <end position="23"/>
    </location>
</feature>
<evidence type="ECO:0000256" key="3">
    <source>
        <dbReference type="ARBA" id="ARBA00022737"/>
    </source>
</evidence>
<keyword evidence="8" id="KW-1185">Reference proteome</keyword>
<dbReference type="InterPro" id="IPR020472">
    <property type="entry name" value="WD40_PAC1"/>
</dbReference>
<keyword evidence="3" id="KW-0677">Repeat</keyword>
<dbReference type="PRINTS" id="PR00320">
    <property type="entry name" value="GPROTEINBRPT"/>
</dbReference>
<reference evidence="7 8" key="1">
    <citation type="journal article" date="2015" name="Front. Microbiol.">
        <title>Genome sequence of the plant growth promoting endophytic yeast Rhodotorula graminis WP1.</title>
        <authorList>
            <person name="Firrincieli A."/>
            <person name="Otillar R."/>
            <person name="Salamov A."/>
            <person name="Schmutz J."/>
            <person name="Khan Z."/>
            <person name="Redman R.S."/>
            <person name="Fleck N.D."/>
            <person name="Lindquist E."/>
            <person name="Grigoriev I.V."/>
            <person name="Doty S.L."/>
        </authorList>
    </citation>
    <scope>NUCLEOTIDE SEQUENCE [LARGE SCALE GENOMIC DNA]</scope>
    <source>
        <strain evidence="7 8">WP1</strain>
    </source>
</reference>
<dbReference type="GO" id="GO:0005737">
    <property type="term" value="C:cytoplasm"/>
    <property type="evidence" value="ECO:0007669"/>
    <property type="project" value="TreeGrafter"/>
</dbReference>
<dbReference type="PROSITE" id="PS50294">
    <property type="entry name" value="WD_REPEATS_REGION"/>
    <property type="match status" value="3"/>
</dbReference>
<evidence type="ECO:0000256" key="5">
    <source>
        <dbReference type="SAM" id="MobiDB-lite"/>
    </source>
</evidence>
<keyword evidence="1" id="KW-0963">Cytoplasm</keyword>
<dbReference type="GeneID" id="28977090"/>
<feature type="compositionally biased region" description="Basic and acidic residues" evidence="5">
    <location>
        <begin position="58"/>
        <end position="71"/>
    </location>
</feature>
<dbReference type="Proteomes" id="UP000053890">
    <property type="component" value="Unassembled WGS sequence"/>
</dbReference>
<dbReference type="Pfam" id="PF00400">
    <property type="entry name" value="WD40"/>
    <property type="match status" value="4"/>
</dbReference>